<reference evidence="4 5" key="1">
    <citation type="submission" date="2009-05" db="EMBL/GenBank/DDBJ databases">
        <authorList>
            <person name="Setubal J.C."/>
            <person name="Boyle S."/>
            <person name="Crasta O.R."/>
            <person name="Gillespie J.J."/>
            <person name="Kenyon R.W."/>
            <person name="Lu J."/>
            <person name="Mane S."/>
            <person name="Nagrani S."/>
            <person name="Shallom J.M."/>
            <person name="Shallom S."/>
            <person name="Shukla M."/>
            <person name="Snyder E.E."/>
            <person name="Sobral B.W."/>
            <person name="Wattam A.R."/>
            <person name="Will R."/>
            <person name="Williams K."/>
            <person name="Yoo H."/>
            <person name="Munk C."/>
            <person name="Tapia R."/>
            <person name="Green L."/>
            <person name="Rogers Y."/>
            <person name="Detter J.C."/>
            <person name="Bruce D."/>
            <person name="Brettin T.S."/>
            <person name="Tsolis R."/>
        </authorList>
    </citation>
    <scope>NUCLEOTIDE SEQUENCE [LARGE SCALE GENOMIC DNA]</scope>
    <source>
        <strain evidence="4 5">LMG 3301</strain>
    </source>
</reference>
<dbReference type="EMBL" id="ACQA01000002">
    <property type="protein sequence ID" value="EEQ94153.1"/>
    <property type="molecule type" value="Genomic_DNA"/>
</dbReference>
<feature type="binding site" evidence="2">
    <location>
        <position position="373"/>
    </location>
    <ligand>
        <name>Mn(2+)</name>
        <dbReference type="ChEBI" id="CHEBI:29035"/>
        <label>2</label>
    </ligand>
</feature>
<dbReference type="GO" id="GO:0050118">
    <property type="term" value="F:N-acetyldiaminopimelate deacetylase activity"/>
    <property type="evidence" value="ECO:0007669"/>
    <property type="project" value="UniProtKB-ARBA"/>
</dbReference>
<name>C4WPP6_9HYPH</name>
<dbReference type="SUPFAM" id="SSF53187">
    <property type="entry name" value="Zn-dependent exopeptidases"/>
    <property type="match status" value="1"/>
</dbReference>
<organism evidence="4 5">
    <name type="scientific">Brucella intermedia LMG 3301</name>
    <dbReference type="NCBI Taxonomy" id="641118"/>
    <lineage>
        <taxon>Bacteria</taxon>
        <taxon>Pseudomonadati</taxon>
        <taxon>Pseudomonadota</taxon>
        <taxon>Alphaproteobacteria</taxon>
        <taxon>Hyphomicrobiales</taxon>
        <taxon>Brucellaceae</taxon>
        <taxon>Brucella/Ochrobactrum group</taxon>
        <taxon>Brucella</taxon>
    </lineage>
</organism>
<dbReference type="InterPro" id="IPR002933">
    <property type="entry name" value="Peptidase_M20"/>
</dbReference>
<dbReference type="Gene3D" id="3.40.630.10">
    <property type="entry name" value="Zn peptidases"/>
    <property type="match status" value="1"/>
</dbReference>
<evidence type="ECO:0000256" key="1">
    <source>
        <dbReference type="ARBA" id="ARBA00022801"/>
    </source>
</evidence>
<sequence>MAALVFKVSNRNEIMPIIPFIEEKAGEMRAVFEDLHRHPEIGFEEKHASGVVAALLERWGFDEVHIGIAGTGVVGILKGRNGGNRRIGLRADMDALPIDEISGVPYSSQNPGRMHACGHDGHTTMLLGAAQYLAATRNFEGSAVFVFQPAEEGLGGARRMISEGLFERFPCDEIYGMHNQPLGTLGKAAIRKGAAMAGASFFDIKLTGKGSHAAQPHNARDVLVIGADLVGQLQTIVSRNIPATEACVVSCTQFHTGSAYNIVPEVATITGTIRYFEKRVCDLAETRLREICSGIAAGYGITVDVDIRNVFDVLRNDHELTDAYIAAARDVLGEENVTEDCPAFMGSEDFADMLARVPGAYINVLHGGKAALHNPAFTLDPATLPIGSSIYARIVETRLPVNKELSA</sequence>
<dbReference type="InterPro" id="IPR036264">
    <property type="entry name" value="Bact_exopeptidase_dim_dom"/>
</dbReference>
<gene>
    <name evidence="4" type="ORF">OINT_2001370</name>
</gene>
<feature type="binding site" evidence="2">
    <location>
        <position position="152"/>
    </location>
    <ligand>
        <name>Mn(2+)</name>
        <dbReference type="ChEBI" id="CHEBI:29035"/>
        <label>2</label>
    </ligand>
</feature>
<keyword evidence="1 4" id="KW-0378">Hydrolase</keyword>
<comment type="caution">
    <text evidence="4">The sequence shown here is derived from an EMBL/GenBank/DDBJ whole genome shotgun (WGS) entry which is preliminary data.</text>
</comment>
<dbReference type="PANTHER" id="PTHR11014">
    <property type="entry name" value="PEPTIDASE M20 FAMILY MEMBER"/>
    <property type="match status" value="1"/>
</dbReference>
<dbReference type="GO" id="GO:0019877">
    <property type="term" value="P:diaminopimelate biosynthetic process"/>
    <property type="evidence" value="ECO:0007669"/>
    <property type="project" value="UniProtKB-ARBA"/>
</dbReference>
<dbReference type="GO" id="GO:0046872">
    <property type="term" value="F:metal ion binding"/>
    <property type="evidence" value="ECO:0007669"/>
    <property type="project" value="UniProtKB-KW"/>
</dbReference>
<comment type="cofactor">
    <cofactor evidence="2">
        <name>Mn(2+)</name>
        <dbReference type="ChEBI" id="CHEBI:29035"/>
    </cofactor>
    <text evidence="2">The Mn(2+) ion enhances activity.</text>
</comment>
<proteinExistence type="predicted"/>
<dbReference type="Pfam" id="PF07687">
    <property type="entry name" value="M20_dimer"/>
    <property type="match status" value="1"/>
</dbReference>
<dbReference type="Proteomes" id="UP000004386">
    <property type="component" value="Unassembled WGS sequence"/>
</dbReference>
<dbReference type="NCBIfam" id="TIGR01891">
    <property type="entry name" value="amidohydrolases"/>
    <property type="match status" value="1"/>
</dbReference>
<dbReference type="SUPFAM" id="SSF55031">
    <property type="entry name" value="Bacterial exopeptidase dimerisation domain"/>
    <property type="match status" value="1"/>
</dbReference>
<keyword evidence="2" id="KW-0464">Manganese</keyword>
<feature type="binding site" evidence="2">
    <location>
        <position position="178"/>
    </location>
    <ligand>
        <name>Mn(2+)</name>
        <dbReference type="ChEBI" id="CHEBI:29035"/>
        <label>2</label>
    </ligand>
</feature>
<keyword evidence="2" id="KW-0479">Metal-binding</keyword>
<dbReference type="HOGENOM" id="CLU_023257_1_1_5"/>
<dbReference type="InterPro" id="IPR017439">
    <property type="entry name" value="Amidohydrolase"/>
</dbReference>
<dbReference type="PIRSF" id="PIRSF005962">
    <property type="entry name" value="Pept_M20D_amidohydro"/>
    <property type="match status" value="1"/>
</dbReference>
<evidence type="ECO:0000256" key="2">
    <source>
        <dbReference type="PIRSR" id="PIRSR005962-1"/>
    </source>
</evidence>
<dbReference type="InterPro" id="IPR011650">
    <property type="entry name" value="Peptidase_M20_dimer"/>
</dbReference>
<feature type="domain" description="Peptidase M20 dimerisation" evidence="3">
    <location>
        <begin position="198"/>
        <end position="275"/>
    </location>
</feature>
<accession>C4WPP6</accession>
<feature type="binding site" evidence="2">
    <location>
        <position position="117"/>
    </location>
    <ligand>
        <name>Mn(2+)</name>
        <dbReference type="ChEBI" id="CHEBI:29035"/>
        <label>2</label>
    </ligand>
</feature>
<dbReference type="FunFam" id="3.30.70.360:FF:000001">
    <property type="entry name" value="N-acetyldiaminopimelate deacetylase"/>
    <property type="match status" value="1"/>
</dbReference>
<dbReference type="Gene3D" id="3.30.70.360">
    <property type="match status" value="1"/>
</dbReference>
<dbReference type="PANTHER" id="PTHR11014:SF63">
    <property type="entry name" value="METALLOPEPTIDASE, PUTATIVE (AFU_ORTHOLOGUE AFUA_6G09600)-RELATED"/>
    <property type="match status" value="1"/>
</dbReference>
<evidence type="ECO:0000259" key="3">
    <source>
        <dbReference type="Pfam" id="PF07687"/>
    </source>
</evidence>
<dbReference type="AlphaFoldDB" id="C4WPP6"/>
<dbReference type="CDD" id="cd05666">
    <property type="entry name" value="M20_Acy1-like"/>
    <property type="match status" value="1"/>
</dbReference>
<feature type="binding site" evidence="2">
    <location>
        <position position="119"/>
    </location>
    <ligand>
        <name>Mn(2+)</name>
        <dbReference type="ChEBI" id="CHEBI:29035"/>
        <label>2</label>
    </ligand>
</feature>
<evidence type="ECO:0000313" key="4">
    <source>
        <dbReference type="EMBL" id="EEQ94153.1"/>
    </source>
</evidence>
<dbReference type="Pfam" id="PF01546">
    <property type="entry name" value="Peptidase_M20"/>
    <property type="match status" value="1"/>
</dbReference>
<protein>
    <submittedName>
        <fullName evidence="4">Amidohydrolase</fullName>
    </submittedName>
</protein>
<evidence type="ECO:0000313" key="5">
    <source>
        <dbReference type="Proteomes" id="UP000004386"/>
    </source>
</evidence>